<dbReference type="InterPro" id="IPR044691">
    <property type="entry name" value="DCC1_Trx"/>
</dbReference>
<protein>
    <recommendedName>
        <fullName evidence="2">DUF393 domain-containing protein</fullName>
    </recommendedName>
</protein>
<dbReference type="Pfam" id="PF04134">
    <property type="entry name" value="DCC1-like"/>
    <property type="match status" value="1"/>
</dbReference>
<dbReference type="PANTHER" id="PTHR34290">
    <property type="entry name" value="SI:CH73-390P7.2"/>
    <property type="match status" value="1"/>
</dbReference>
<proteinExistence type="predicted"/>
<organism evidence="1">
    <name type="scientific">Magallana gigas</name>
    <name type="common">Pacific oyster</name>
    <name type="synonym">Crassostrea gigas</name>
    <dbReference type="NCBI Taxonomy" id="29159"/>
    <lineage>
        <taxon>Eukaryota</taxon>
        <taxon>Metazoa</taxon>
        <taxon>Spiralia</taxon>
        <taxon>Lophotrochozoa</taxon>
        <taxon>Mollusca</taxon>
        <taxon>Bivalvia</taxon>
        <taxon>Autobranchia</taxon>
        <taxon>Pteriomorphia</taxon>
        <taxon>Ostreida</taxon>
        <taxon>Ostreoidea</taxon>
        <taxon>Ostreidae</taxon>
        <taxon>Magallana</taxon>
    </lineage>
</organism>
<sequence>MRLPALYKGVCTVLYDGDCPLCRVEINFLKLFFNKERKVKFVDITKNTFKAEDHLGITYEEAMGNMHVIGEDDKVYKKMDGIREMYRAAAWSEKCPSGLVSDCIHTTCSTGAELHCVDGLCTCNSPQRKCITRDDCLAITDWNCREQDRHCVDNLCVCGRWATMF</sequence>
<dbReference type="AlphaFoldDB" id="K1QA18"/>
<accession>K1QA18</accession>
<evidence type="ECO:0000313" key="1">
    <source>
        <dbReference type="EMBL" id="EKC18311.1"/>
    </source>
</evidence>
<dbReference type="InterPro" id="IPR007263">
    <property type="entry name" value="DCC1-like"/>
</dbReference>
<dbReference type="GO" id="GO:0015035">
    <property type="term" value="F:protein-disulfide reductase activity"/>
    <property type="evidence" value="ECO:0007669"/>
    <property type="project" value="InterPro"/>
</dbReference>
<dbReference type="EMBL" id="JH817593">
    <property type="protein sequence ID" value="EKC18311.1"/>
    <property type="molecule type" value="Genomic_DNA"/>
</dbReference>
<evidence type="ECO:0008006" key="2">
    <source>
        <dbReference type="Google" id="ProtNLM"/>
    </source>
</evidence>
<dbReference type="InParanoid" id="K1QA18"/>
<dbReference type="HOGENOM" id="CLU_1612412_0_0_1"/>
<gene>
    <name evidence="1" type="ORF">CGI_10013726</name>
</gene>
<name>K1QA18_MAGGI</name>
<reference evidence="1" key="1">
    <citation type="journal article" date="2012" name="Nature">
        <title>The oyster genome reveals stress adaptation and complexity of shell formation.</title>
        <authorList>
            <person name="Zhang G."/>
            <person name="Fang X."/>
            <person name="Guo X."/>
            <person name="Li L."/>
            <person name="Luo R."/>
            <person name="Xu F."/>
            <person name="Yang P."/>
            <person name="Zhang L."/>
            <person name="Wang X."/>
            <person name="Qi H."/>
            <person name="Xiong Z."/>
            <person name="Que H."/>
            <person name="Xie Y."/>
            <person name="Holland P.W."/>
            <person name="Paps J."/>
            <person name="Zhu Y."/>
            <person name="Wu F."/>
            <person name="Chen Y."/>
            <person name="Wang J."/>
            <person name="Peng C."/>
            <person name="Meng J."/>
            <person name="Yang L."/>
            <person name="Liu J."/>
            <person name="Wen B."/>
            <person name="Zhang N."/>
            <person name="Huang Z."/>
            <person name="Zhu Q."/>
            <person name="Feng Y."/>
            <person name="Mount A."/>
            <person name="Hedgecock D."/>
            <person name="Xu Z."/>
            <person name="Liu Y."/>
            <person name="Domazet-Loso T."/>
            <person name="Du Y."/>
            <person name="Sun X."/>
            <person name="Zhang S."/>
            <person name="Liu B."/>
            <person name="Cheng P."/>
            <person name="Jiang X."/>
            <person name="Li J."/>
            <person name="Fan D."/>
            <person name="Wang W."/>
            <person name="Fu W."/>
            <person name="Wang T."/>
            <person name="Wang B."/>
            <person name="Zhang J."/>
            <person name="Peng Z."/>
            <person name="Li Y."/>
            <person name="Li N."/>
            <person name="Wang J."/>
            <person name="Chen M."/>
            <person name="He Y."/>
            <person name="Tan F."/>
            <person name="Song X."/>
            <person name="Zheng Q."/>
            <person name="Huang R."/>
            <person name="Yang H."/>
            <person name="Du X."/>
            <person name="Chen L."/>
            <person name="Yang M."/>
            <person name="Gaffney P.M."/>
            <person name="Wang S."/>
            <person name="Luo L."/>
            <person name="She Z."/>
            <person name="Ming Y."/>
            <person name="Huang W."/>
            <person name="Zhang S."/>
            <person name="Huang B."/>
            <person name="Zhang Y."/>
            <person name="Qu T."/>
            <person name="Ni P."/>
            <person name="Miao G."/>
            <person name="Wang J."/>
            <person name="Wang Q."/>
            <person name="Steinberg C.E."/>
            <person name="Wang H."/>
            <person name="Li N."/>
            <person name="Qian L."/>
            <person name="Zhang G."/>
            <person name="Li Y."/>
            <person name="Yang H."/>
            <person name="Liu X."/>
            <person name="Wang J."/>
            <person name="Yin Y."/>
            <person name="Wang J."/>
        </authorList>
    </citation>
    <scope>NUCLEOTIDE SEQUENCE [LARGE SCALE GENOMIC DNA]</scope>
    <source>
        <strain evidence="1">05x7-T-G4-1.051#20</strain>
    </source>
</reference>
<dbReference type="PANTHER" id="PTHR34290:SF2">
    <property type="entry name" value="OS04G0668800 PROTEIN"/>
    <property type="match status" value="1"/>
</dbReference>